<accession>A0A846QPP9</accession>
<comment type="caution">
    <text evidence="3">The sequence shown here is derived from an EMBL/GenBank/DDBJ whole genome shotgun (WGS) entry which is preliminary data.</text>
</comment>
<keyword evidence="1" id="KW-0175">Coiled coil</keyword>
<feature type="coiled-coil region" evidence="1">
    <location>
        <begin position="263"/>
        <end position="290"/>
    </location>
</feature>
<dbReference type="RefSeq" id="WP_167941536.1">
    <property type="nucleotide sequence ID" value="NZ_JAATJA010000002.1"/>
</dbReference>
<dbReference type="Proteomes" id="UP000580856">
    <property type="component" value="Unassembled WGS sequence"/>
</dbReference>
<feature type="region of interest" description="Disordered" evidence="2">
    <location>
        <begin position="50"/>
        <end position="79"/>
    </location>
</feature>
<name>A0A846QPP9_9BACT</name>
<dbReference type="EMBL" id="JAATJA010000002">
    <property type="protein sequence ID" value="NJB68472.1"/>
    <property type="molecule type" value="Genomic_DNA"/>
</dbReference>
<keyword evidence="4" id="KW-1185">Reference proteome</keyword>
<organism evidence="3 4">
    <name type="scientific">Desulfobaculum xiamenense</name>
    <dbReference type="NCBI Taxonomy" id="995050"/>
    <lineage>
        <taxon>Bacteria</taxon>
        <taxon>Pseudomonadati</taxon>
        <taxon>Thermodesulfobacteriota</taxon>
        <taxon>Desulfovibrionia</taxon>
        <taxon>Desulfovibrionales</taxon>
        <taxon>Desulfovibrionaceae</taxon>
        <taxon>Desulfobaculum</taxon>
    </lineage>
</organism>
<gene>
    <name evidence="3" type="ORF">GGQ74_002145</name>
</gene>
<dbReference type="AlphaFoldDB" id="A0A846QPP9"/>
<protein>
    <submittedName>
        <fullName evidence="3">Uncharacterized protein</fullName>
    </submittedName>
</protein>
<evidence type="ECO:0000256" key="2">
    <source>
        <dbReference type="SAM" id="MobiDB-lite"/>
    </source>
</evidence>
<evidence type="ECO:0000256" key="1">
    <source>
        <dbReference type="SAM" id="Coils"/>
    </source>
</evidence>
<reference evidence="3 4" key="1">
    <citation type="submission" date="2020-03" db="EMBL/GenBank/DDBJ databases">
        <title>Genomic Encyclopedia of Type Strains, Phase IV (KMG-IV): sequencing the most valuable type-strain genomes for metagenomic binning, comparative biology and taxonomic classification.</title>
        <authorList>
            <person name="Goeker M."/>
        </authorList>
    </citation>
    <scope>NUCLEOTIDE SEQUENCE [LARGE SCALE GENOMIC DNA]</scope>
    <source>
        <strain evidence="3 4">DSM 24233</strain>
    </source>
</reference>
<evidence type="ECO:0000313" key="4">
    <source>
        <dbReference type="Proteomes" id="UP000580856"/>
    </source>
</evidence>
<sequence length="360" mass="38933">MTLTRRNSLLLVVVLAALVAGFWVWNSLKPKAVEAPAPVVEAPATDYVSELPAPVSDDQNATAEQSAPPAEEVNASQVRGVAAPEHPQDDAVVTPDFVRDIARLCATNYHPAHTRNNDSAIGMTTLTFKKLNMHYGVNLTGLHTGTRDVLEGRTAVLNHLMSPIALRLVYGLYADAFVQALGEEALAQTREYRLDDGGYAFRSLTEAEARGMLTLYAQLVDEIGLCFRTFARQPKLVDAMRNYTLAARNVNAAYGTYADLEASDAAQAKLDAVAQDIKQALTERDRLRNTILAMAMPTKSRKLLTGGDVMDIATWISRRLATNPDNINGIGALASLSEELSTSLRSATPTPQADTAQAQP</sequence>
<proteinExistence type="predicted"/>
<evidence type="ECO:0000313" key="3">
    <source>
        <dbReference type="EMBL" id="NJB68472.1"/>
    </source>
</evidence>